<proteinExistence type="predicted"/>
<accession>A0AAW0EIF2</accession>
<keyword evidence="2" id="KW-1185">Reference proteome</keyword>
<name>A0AAW0EIF2_9TRYP</name>
<reference evidence="1 2" key="1">
    <citation type="journal article" date="2021" name="MBio">
        <title>A New Model Trypanosomatid, Novymonas esmeraldas: Genomic Perception of Its 'Candidatus Pandoraea novymonadis' Endosymbiont.</title>
        <authorList>
            <person name="Zakharova A."/>
            <person name="Saura A."/>
            <person name="Butenko A."/>
            <person name="Podesvova L."/>
            <person name="Warmusova S."/>
            <person name="Kostygov A.Y."/>
            <person name="Nenarokova A."/>
            <person name="Lukes J."/>
            <person name="Opperdoes F.R."/>
            <person name="Yurchenko V."/>
        </authorList>
    </citation>
    <scope>NUCLEOTIDE SEQUENCE [LARGE SCALE GENOMIC DNA]</scope>
    <source>
        <strain evidence="1 2">E262AT.01</strain>
    </source>
</reference>
<dbReference type="EMBL" id="JAECZO010000029">
    <property type="protein sequence ID" value="KAK7193963.1"/>
    <property type="molecule type" value="Genomic_DNA"/>
</dbReference>
<gene>
    <name evidence="1" type="ORF">NESM_000308100</name>
</gene>
<sequence>MSNSKTVDEFVLWSGEWPYVKRGVSEVRAVAAGAIASASALVDVPAYLARARRYSAAADDFVTTQSAKASSAVGSQEWVVPAIGIALCSAYVVVRSAPWGGMKMTRNGVITAAALTVFMYPRELVHRIDSAMPFRSPASASSDADTRDHR</sequence>
<organism evidence="1 2">
    <name type="scientific">Novymonas esmeraldas</name>
    <dbReference type="NCBI Taxonomy" id="1808958"/>
    <lineage>
        <taxon>Eukaryota</taxon>
        <taxon>Discoba</taxon>
        <taxon>Euglenozoa</taxon>
        <taxon>Kinetoplastea</taxon>
        <taxon>Metakinetoplastina</taxon>
        <taxon>Trypanosomatida</taxon>
        <taxon>Trypanosomatidae</taxon>
        <taxon>Novymonas</taxon>
    </lineage>
</organism>
<evidence type="ECO:0000313" key="1">
    <source>
        <dbReference type="EMBL" id="KAK7193963.1"/>
    </source>
</evidence>
<evidence type="ECO:0000313" key="2">
    <source>
        <dbReference type="Proteomes" id="UP001430356"/>
    </source>
</evidence>
<dbReference type="AlphaFoldDB" id="A0AAW0EIF2"/>
<protein>
    <submittedName>
        <fullName evidence="1">Uncharacterized protein</fullName>
    </submittedName>
</protein>
<dbReference type="Proteomes" id="UP001430356">
    <property type="component" value="Unassembled WGS sequence"/>
</dbReference>
<comment type="caution">
    <text evidence="1">The sequence shown here is derived from an EMBL/GenBank/DDBJ whole genome shotgun (WGS) entry which is preliminary data.</text>
</comment>